<evidence type="ECO:0000313" key="2">
    <source>
        <dbReference type="Proteomes" id="UP000001420"/>
    </source>
</evidence>
<organism evidence="1 2">
    <name type="scientific">Prochlorococcus marinus (strain SARG / CCMP1375 / SS120)</name>
    <dbReference type="NCBI Taxonomy" id="167539"/>
    <lineage>
        <taxon>Bacteria</taxon>
        <taxon>Bacillati</taxon>
        <taxon>Cyanobacteriota</taxon>
        <taxon>Cyanophyceae</taxon>
        <taxon>Synechococcales</taxon>
        <taxon>Prochlorococcaceae</taxon>
        <taxon>Prochlorococcus</taxon>
    </lineage>
</organism>
<protein>
    <recommendedName>
        <fullName evidence="3">DUF2808 domain-containing protein</fullName>
    </recommendedName>
</protein>
<dbReference type="AlphaFoldDB" id="Q7VB03"/>
<name>Q7VB03_PROMA</name>
<keyword evidence="2" id="KW-1185">Reference proteome</keyword>
<dbReference type="eggNOG" id="ENOG5030P4D">
    <property type="taxonomic scope" value="Bacteria"/>
</dbReference>
<gene>
    <name evidence="1" type="ordered locus">Pro_1298</name>
</gene>
<dbReference type="KEGG" id="pma:Pro_1298"/>
<reference evidence="1 2" key="1">
    <citation type="journal article" date="2003" name="Proc. Natl. Acad. Sci. U.S.A.">
        <title>Genome sequence of the cyanobacterium Prochlorococcus marinus SS120, a nearly minimal oxyphototrophic genome.</title>
        <authorList>
            <person name="Dufresne A."/>
            <person name="Salanoubat M."/>
            <person name="Partensky F."/>
            <person name="Artiguenave F."/>
            <person name="Axmann I.M."/>
            <person name="Barbe V."/>
            <person name="Duprat S."/>
            <person name="Galperin M.Y."/>
            <person name="Koonin E.V."/>
            <person name="Le Gall F."/>
            <person name="Makarova K.S."/>
            <person name="Ostrowski M."/>
            <person name="Oztas S."/>
            <person name="Robert C."/>
            <person name="Rogozin I.B."/>
            <person name="Scanlan D.J."/>
            <person name="Tandeau de Marsac N."/>
            <person name="Weissenbach J."/>
            <person name="Wincker P."/>
            <person name="Wolf Y.I."/>
            <person name="Hess W.R."/>
        </authorList>
    </citation>
    <scope>NUCLEOTIDE SEQUENCE [LARGE SCALE GENOMIC DNA]</scope>
    <source>
        <strain evidence="2">SARG / CCMP1375 / SS120</strain>
    </source>
</reference>
<sequence length="194" mass="22238">MSQPQRKFNLKILRDKVLTPGLLFGAFLGASCITNAPSIANTGLDFMWDADPNYIKLKYIQSSRQRKDRSTYFFFLRSRDRKTGILKLTIKVPDYFDANIKLNKLKFCRAQIGGYRTRSKCVEDVPSVIEISKDQTSIDIYPDQPIPVDKNTYALRMKIFNPRRAGMFQFHAYAQSPGAMPISGYVGSWNMDVE</sequence>
<dbReference type="PATRIC" id="fig|167539.5.peg.1363"/>
<dbReference type="PROSITE" id="PS51257">
    <property type="entry name" value="PROKAR_LIPOPROTEIN"/>
    <property type="match status" value="1"/>
</dbReference>
<evidence type="ECO:0000313" key="1">
    <source>
        <dbReference type="EMBL" id="AAQ00342.1"/>
    </source>
</evidence>
<dbReference type="EMBL" id="AE017126">
    <property type="protein sequence ID" value="AAQ00342.1"/>
    <property type="molecule type" value="Genomic_DNA"/>
</dbReference>
<proteinExistence type="predicted"/>
<dbReference type="EnsemblBacteria" id="AAQ00342">
    <property type="protein sequence ID" value="AAQ00342"/>
    <property type="gene ID" value="Pro_1298"/>
</dbReference>
<evidence type="ECO:0008006" key="3">
    <source>
        <dbReference type="Google" id="ProtNLM"/>
    </source>
</evidence>
<dbReference type="OrthoDB" id="464559at2"/>
<dbReference type="HOGENOM" id="CLU_115761_0_0_3"/>
<dbReference type="InterPro" id="IPR021256">
    <property type="entry name" value="DUF2808"/>
</dbReference>
<accession>Q7VB03</accession>
<dbReference type="Proteomes" id="UP000001420">
    <property type="component" value="Chromosome"/>
</dbReference>
<dbReference type="Pfam" id="PF10989">
    <property type="entry name" value="DUF2808"/>
    <property type="match status" value="1"/>
</dbReference>
<dbReference type="RefSeq" id="WP_011125449.1">
    <property type="nucleotide sequence ID" value="NC_005042.1"/>
</dbReference>
<dbReference type="STRING" id="167539.Pro_1298"/>